<dbReference type="PROSITE" id="PS00501">
    <property type="entry name" value="SPASE_I_1"/>
    <property type="match status" value="1"/>
</dbReference>
<dbReference type="InterPro" id="IPR019756">
    <property type="entry name" value="Pept_S26A_signal_pept_1_Ser-AS"/>
</dbReference>
<dbReference type="Proteomes" id="UP000550787">
    <property type="component" value="Unassembled WGS sequence"/>
</dbReference>
<evidence type="ECO:0000256" key="6">
    <source>
        <dbReference type="ARBA" id="ARBA00022801"/>
    </source>
</evidence>
<dbReference type="CDD" id="cd06530">
    <property type="entry name" value="S26_SPase_I"/>
    <property type="match status" value="1"/>
</dbReference>
<feature type="active site" evidence="7">
    <location>
        <position position="97"/>
    </location>
</feature>
<evidence type="ECO:0000256" key="4">
    <source>
        <dbReference type="ARBA" id="ARBA00019232"/>
    </source>
</evidence>
<evidence type="ECO:0000256" key="10">
    <source>
        <dbReference type="SAM" id="MobiDB-lite"/>
    </source>
</evidence>
<dbReference type="GO" id="GO:0016020">
    <property type="term" value="C:membrane"/>
    <property type="evidence" value="ECO:0007669"/>
    <property type="project" value="UniProtKB-SubCell"/>
</dbReference>
<evidence type="ECO:0000256" key="2">
    <source>
        <dbReference type="ARBA" id="ARBA00009370"/>
    </source>
</evidence>
<dbReference type="OMA" id="RWERMFK"/>
<comment type="subcellular location">
    <subcellularLocation>
        <location evidence="9">Membrane</location>
        <topology evidence="9">Single-pass type II membrane protein</topology>
    </subcellularLocation>
</comment>
<evidence type="ECO:0000256" key="5">
    <source>
        <dbReference type="ARBA" id="ARBA00022670"/>
    </source>
</evidence>
<evidence type="ECO:0000256" key="3">
    <source>
        <dbReference type="ARBA" id="ARBA00013208"/>
    </source>
</evidence>
<reference evidence="12 13" key="1">
    <citation type="submission" date="2020-04" db="EMBL/GenBank/DDBJ databases">
        <title>Description of novel Gluconacetobacter.</title>
        <authorList>
            <person name="Sombolestani A."/>
        </authorList>
    </citation>
    <scope>NUCLEOTIDE SEQUENCE [LARGE SCALE GENOMIC DNA]</scope>
    <source>
        <strain evidence="12 13">LMG 7603</strain>
    </source>
</reference>
<dbReference type="InterPro" id="IPR000223">
    <property type="entry name" value="Pept_S26A_signal_pept_1"/>
</dbReference>
<evidence type="ECO:0000256" key="8">
    <source>
        <dbReference type="RuleBase" id="RU003993"/>
    </source>
</evidence>
<dbReference type="EC" id="3.4.21.89" evidence="3 8"/>
<keyword evidence="6 8" id="KW-0378">Hydrolase</keyword>
<comment type="catalytic activity">
    <reaction evidence="1 8">
        <text>Cleavage of hydrophobic, N-terminal signal or leader sequences from secreted and periplasmic proteins.</text>
        <dbReference type="EC" id="3.4.21.89"/>
    </reaction>
</comment>
<dbReference type="InterPro" id="IPR019758">
    <property type="entry name" value="Pept_S26A_signal_pept_1_CS"/>
</dbReference>
<dbReference type="Pfam" id="PF10502">
    <property type="entry name" value="Peptidase_S26"/>
    <property type="match status" value="1"/>
</dbReference>
<dbReference type="RefSeq" id="WP_012228146.1">
    <property type="nucleotide sequence ID" value="NZ_JABEQG010000018.1"/>
</dbReference>
<dbReference type="EMBL" id="JABEQG010000018">
    <property type="protein sequence ID" value="MBB2156742.1"/>
    <property type="molecule type" value="Genomic_DNA"/>
</dbReference>
<evidence type="ECO:0000313" key="12">
    <source>
        <dbReference type="EMBL" id="MBB2156742.1"/>
    </source>
</evidence>
<sequence length="245" mass="26326">MRDRFGWVKGWGLFTGFILLSRVALATPYVVPSGSMQPTLLIGDRLMAQPLAYGFSTANLPFGDHLPQGARLFGRMPARGDVIVFRSPAEPGTTFVKRVIGLPGDRIGLSGGRVRLNGAELPWTDEGPAREELSDGSTAPAERFSETLPGGVRHLLLKTPDGTPLDDMADITIPAGHLFVMGDNRDNSADSRVPQAQGGVGLLPLWNLQGKVEVITASRDSAAPVGSVGQYLASVRPDRFLKWVR</sequence>
<dbReference type="SUPFAM" id="SSF51306">
    <property type="entry name" value="LexA/Signal peptidase"/>
    <property type="match status" value="1"/>
</dbReference>
<keyword evidence="5 8" id="KW-0645">Protease</keyword>
<dbReference type="Gene3D" id="2.10.109.10">
    <property type="entry name" value="Umud Fragment, subunit A"/>
    <property type="match status" value="1"/>
</dbReference>
<dbReference type="PROSITE" id="PS00761">
    <property type="entry name" value="SPASE_I_3"/>
    <property type="match status" value="1"/>
</dbReference>
<dbReference type="PANTHER" id="PTHR43390:SF1">
    <property type="entry name" value="CHLOROPLAST PROCESSING PEPTIDASE"/>
    <property type="match status" value="1"/>
</dbReference>
<dbReference type="PANTHER" id="PTHR43390">
    <property type="entry name" value="SIGNAL PEPTIDASE I"/>
    <property type="match status" value="1"/>
</dbReference>
<evidence type="ECO:0000256" key="9">
    <source>
        <dbReference type="RuleBase" id="RU362042"/>
    </source>
</evidence>
<evidence type="ECO:0000259" key="11">
    <source>
        <dbReference type="Pfam" id="PF10502"/>
    </source>
</evidence>
<dbReference type="InterPro" id="IPR019533">
    <property type="entry name" value="Peptidase_S26"/>
</dbReference>
<name>A0A7W4I5P4_GLUDI</name>
<evidence type="ECO:0000256" key="1">
    <source>
        <dbReference type="ARBA" id="ARBA00000677"/>
    </source>
</evidence>
<gene>
    <name evidence="12" type="primary">lepB</name>
    <name evidence="12" type="ORF">HLH33_10535</name>
</gene>
<evidence type="ECO:0000256" key="7">
    <source>
        <dbReference type="PIRSR" id="PIRSR600223-1"/>
    </source>
</evidence>
<protein>
    <recommendedName>
        <fullName evidence="4 8">Signal peptidase I</fullName>
        <ecNumber evidence="3 8">3.4.21.89</ecNumber>
    </recommendedName>
</protein>
<evidence type="ECO:0000313" key="13">
    <source>
        <dbReference type="Proteomes" id="UP000550787"/>
    </source>
</evidence>
<dbReference type="InterPro" id="IPR036286">
    <property type="entry name" value="LexA/Signal_pep-like_sf"/>
</dbReference>
<comment type="similarity">
    <text evidence="2 9">Belongs to the peptidase S26 family.</text>
</comment>
<dbReference type="NCBIfam" id="TIGR02227">
    <property type="entry name" value="sigpep_I_bact"/>
    <property type="match status" value="1"/>
</dbReference>
<comment type="caution">
    <text evidence="12">The sequence shown here is derived from an EMBL/GenBank/DDBJ whole genome shotgun (WGS) entry which is preliminary data.</text>
</comment>
<proteinExistence type="inferred from homology"/>
<dbReference type="PRINTS" id="PR00727">
    <property type="entry name" value="LEADERPTASE"/>
</dbReference>
<feature type="active site" evidence="7">
    <location>
        <position position="35"/>
    </location>
</feature>
<dbReference type="GO" id="GO:0004252">
    <property type="term" value="F:serine-type endopeptidase activity"/>
    <property type="evidence" value="ECO:0007669"/>
    <property type="project" value="InterPro"/>
</dbReference>
<organism evidence="12 13">
    <name type="scientific">Gluconacetobacter diazotrophicus</name>
    <name type="common">Acetobacter diazotrophicus</name>
    <dbReference type="NCBI Taxonomy" id="33996"/>
    <lineage>
        <taxon>Bacteria</taxon>
        <taxon>Pseudomonadati</taxon>
        <taxon>Pseudomonadota</taxon>
        <taxon>Alphaproteobacteria</taxon>
        <taxon>Acetobacterales</taxon>
        <taxon>Acetobacteraceae</taxon>
        <taxon>Gluconacetobacter</taxon>
    </lineage>
</organism>
<dbReference type="GO" id="GO:0006465">
    <property type="term" value="P:signal peptide processing"/>
    <property type="evidence" value="ECO:0007669"/>
    <property type="project" value="InterPro"/>
</dbReference>
<feature type="domain" description="Peptidase S26" evidence="11">
    <location>
        <begin position="6"/>
        <end position="215"/>
    </location>
</feature>
<accession>A0A7W4I5P4</accession>
<dbReference type="PROSITE" id="PS00760">
    <property type="entry name" value="SPASE_I_2"/>
    <property type="match status" value="1"/>
</dbReference>
<dbReference type="InterPro" id="IPR019757">
    <property type="entry name" value="Pept_S26A_signal_pept_1_Lys-AS"/>
</dbReference>
<dbReference type="AlphaFoldDB" id="A0A7W4I5P4"/>
<dbReference type="GO" id="GO:0009003">
    <property type="term" value="F:signal peptidase activity"/>
    <property type="evidence" value="ECO:0007669"/>
    <property type="project" value="UniProtKB-EC"/>
</dbReference>
<feature type="region of interest" description="Disordered" evidence="10">
    <location>
        <begin position="121"/>
        <end position="141"/>
    </location>
</feature>